<dbReference type="STRING" id="1136941.ACH46_11015"/>
<sequence>MNAGIVRRLVVVLLGAVMALVVAGCGYLDNSDQQDGITSQAEPIGSFTTAQGFERQYYLIPKGMSGAKFIELAEAVHEFNPETWLWFMDDDSEMPALLASLPKTEKGDLEGFPREWVARHTVGHSVLEIGGGPRTWVLYEGAENVNRLASRPIPQE</sequence>
<dbReference type="Proteomes" id="UP000063789">
    <property type="component" value="Chromosome"/>
</dbReference>
<evidence type="ECO:0000313" key="2">
    <source>
        <dbReference type="Proteomes" id="UP000063789"/>
    </source>
</evidence>
<proteinExistence type="predicted"/>
<evidence type="ECO:0008006" key="3">
    <source>
        <dbReference type="Google" id="ProtNLM"/>
    </source>
</evidence>
<dbReference type="RefSeq" id="WP_062392930.1">
    <property type="nucleotide sequence ID" value="NZ_CP011853.1"/>
</dbReference>
<protein>
    <recommendedName>
        <fullName evidence="3">Lipoprotein</fullName>
    </recommendedName>
</protein>
<dbReference type="EMBL" id="CP011853">
    <property type="protein sequence ID" value="ALG84929.1"/>
    <property type="molecule type" value="Genomic_DNA"/>
</dbReference>
<dbReference type="AlphaFoldDB" id="A0A0N9MQ32"/>
<gene>
    <name evidence="1" type="ORF">ACH46_11015</name>
</gene>
<organism evidence="1 2">
    <name type="scientific">Gordonia phthalatica</name>
    <dbReference type="NCBI Taxonomy" id="1136941"/>
    <lineage>
        <taxon>Bacteria</taxon>
        <taxon>Bacillati</taxon>
        <taxon>Actinomycetota</taxon>
        <taxon>Actinomycetes</taxon>
        <taxon>Mycobacteriales</taxon>
        <taxon>Gordoniaceae</taxon>
        <taxon>Gordonia</taxon>
    </lineage>
</organism>
<dbReference type="PROSITE" id="PS51257">
    <property type="entry name" value="PROKAR_LIPOPROTEIN"/>
    <property type="match status" value="1"/>
</dbReference>
<evidence type="ECO:0000313" key="1">
    <source>
        <dbReference type="EMBL" id="ALG84929.1"/>
    </source>
</evidence>
<accession>A0A0N9MQ32</accession>
<reference evidence="2" key="1">
    <citation type="submission" date="2015-06" db="EMBL/GenBank/DDBJ databases">
        <title>Complete genome sequence and metabolic analysis of phthalate degradation pathway in Gordonia sp. QH-11.</title>
        <authorList>
            <person name="Jin D."/>
            <person name="Kong X."/>
            <person name="Bai Z."/>
        </authorList>
    </citation>
    <scope>NUCLEOTIDE SEQUENCE [LARGE SCALE GENOMIC DNA]</scope>
    <source>
        <strain evidence="2">QH-11</strain>
    </source>
</reference>
<dbReference type="KEGG" id="goq:ACH46_11015"/>
<keyword evidence="2" id="KW-1185">Reference proteome</keyword>
<name>A0A0N9MQ32_9ACTN</name>
<dbReference type="PATRIC" id="fig|1136941.3.peg.2249"/>
<dbReference type="OrthoDB" id="7665907at2"/>
<reference evidence="1 2" key="2">
    <citation type="journal article" date="2017" name="Int. J. Syst. Evol. Microbiol.">
        <title>Gordonia phthalatica sp. nov., a di-n-butyl phthalate-degrading bacterium isolated from activated sludge.</title>
        <authorList>
            <person name="Jin D."/>
            <person name="Kong X."/>
            <person name="Jia M."/>
            <person name="Yu X."/>
            <person name="Wang X."/>
            <person name="Zhuang X."/>
            <person name="Deng Y."/>
            <person name="Bai Z."/>
        </authorList>
    </citation>
    <scope>NUCLEOTIDE SEQUENCE [LARGE SCALE GENOMIC DNA]</scope>
    <source>
        <strain evidence="1 2">QH-11</strain>
    </source>
</reference>